<sequence>MSLMMTTTAELLPRTLNLVVEWDELIDNPGWERDPHERYITVPLSFTSMLSYSRRPEPIEHVVLSDVYVLPFGPRRIRRHGFTWITVAFPQGYVDHLADTLQRSRIPYRRQLRYGGEEVRIGARVYDTCRVYLDNRRIKHVRVRGRDVYMDLRLRNYNLLDAFVGSRNFLPATMELRASLKWAGSERTQSQHWRYEFSFEAISLDIE</sequence>
<dbReference type="EMBL" id="JAPDMQ010000241">
    <property type="protein sequence ID" value="KAK0529504.1"/>
    <property type="molecule type" value="Genomic_DNA"/>
</dbReference>
<dbReference type="AlphaFoldDB" id="A0AAN6GET3"/>
<evidence type="ECO:0000313" key="2">
    <source>
        <dbReference type="Proteomes" id="UP001176521"/>
    </source>
</evidence>
<protein>
    <submittedName>
        <fullName evidence="1">Uncharacterized protein</fullName>
    </submittedName>
</protein>
<dbReference type="Proteomes" id="UP001176521">
    <property type="component" value="Unassembled WGS sequence"/>
</dbReference>
<accession>A0AAN6GET3</accession>
<name>A0AAN6GET3_9BASI</name>
<proteinExistence type="predicted"/>
<comment type="caution">
    <text evidence="1">The sequence shown here is derived from an EMBL/GenBank/DDBJ whole genome shotgun (WGS) entry which is preliminary data.</text>
</comment>
<evidence type="ECO:0000313" key="1">
    <source>
        <dbReference type="EMBL" id="KAK0529504.1"/>
    </source>
</evidence>
<keyword evidence="2" id="KW-1185">Reference proteome</keyword>
<organism evidence="1 2">
    <name type="scientific">Tilletia horrida</name>
    <dbReference type="NCBI Taxonomy" id="155126"/>
    <lineage>
        <taxon>Eukaryota</taxon>
        <taxon>Fungi</taxon>
        <taxon>Dikarya</taxon>
        <taxon>Basidiomycota</taxon>
        <taxon>Ustilaginomycotina</taxon>
        <taxon>Exobasidiomycetes</taxon>
        <taxon>Tilletiales</taxon>
        <taxon>Tilletiaceae</taxon>
        <taxon>Tilletia</taxon>
    </lineage>
</organism>
<reference evidence="1" key="1">
    <citation type="journal article" date="2023" name="PhytoFront">
        <title>Draft Genome Resources of Seven Strains of Tilletia horrida, Causal Agent of Kernel Smut of Rice.</title>
        <authorList>
            <person name="Khanal S."/>
            <person name="Antony Babu S."/>
            <person name="Zhou X.G."/>
        </authorList>
    </citation>
    <scope>NUCLEOTIDE SEQUENCE</scope>
    <source>
        <strain evidence="1">TX3</strain>
    </source>
</reference>
<gene>
    <name evidence="1" type="ORF">OC842_004211</name>
</gene>